<keyword evidence="4" id="KW-1185">Reference proteome</keyword>
<evidence type="ECO:0000313" key="4">
    <source>
        <dbReference type="Proteomes" id="UP000604001"/>
    </source>
</evidence>
<protein>
    <submittedName>
        <fullName evidence="3">Barstar family protein</fullName>
    </submittedName>
</protein>
<dbReference type="SUPFAM" id="SSF52038">
    <property type="entry name" value="Barstar-related"/>
    <property type="match status" value="1"/>
</dbReference>
<organism evidence="3 4">
    <name type="scientific">Nocardioides deserti</name>
    <dbReference type="NCBI Taxonomy" id="1588644"/>
    <lineage>
        <taxon>Bacteria</taxon>
        <taxon>Bacillati</taxon>
        <taxon>Actinomycetota</taxon>
        <taxon>Actinomycetes</taxon>
        <taxon>Propionibacteriales</taxon>
        <taxon>Nocardioidaceae</taxon>
        <taxon>Nocardioides</taxon>
    </lineage>
</organism>
<sequence length="141" mass="15194">MSAPDDFLADLLAGRVPPGVHRWEVAYAVADVRATLERAGWRLFHLDGRAHPSRAETLEALGEALALPSWWGRNLDALADCLRDLAAEPGTGRTALLWDGWGVLHDQDPRTVDVVLRLLAGAGLTVLLRGPSSTGPDATDR</sequence>
<dbReference type="EMBL" id="JACMYC010000001">
    <property type="protein sequence ID" value="MBC2958760.1"/>
    <property type="molecule type" value="Genomic_DNA"/>
</dbReference>
<accession>A0ABR6U304</accession>
<dbReference type="Pfam" id="PF01337">
    <property type="entry name" value="Barstar"/>
    <property type="match status" value="1"/>
</dbReference>
<dbReference type="RefSeq" id="WP_186344067.1">
    <property type="nucleotide sequence ID" value="NZ_BMMR01000001.1"/>
</dbReference>
<comment type="similarity">
    <text evidence="1">Belongs to the barstar family.</text>
</comment>
<dbReference type="Gene3D" id="3.30.370.10">
    <property type="entry name" value="Barstar-like"/>
    <property type="match status" value="1"/>
</dbReference>
<dbReference type="InterPro" id="IPR035905">
    <property type="entry name" value="Barstar-like_sf"/>
</dbReference>
<feature type="domain" description="Barstar (barnase inhibitor)" evidence="2">
    <location>
        <begin position="41"/>
        <end position="122"/>
    </location>
</feature>
<dbReference type="Proteomes" id="UP000604001">
    <property type="component" value="Unassembled WGS sequence"/>
</dbReference>
<evidence type="ECO:0000259" key="2">
    <source>
        <dbReference type="Pfam" id="PF01337"/>
    </source>
</evidence>
<evidence type="ECO:0000256" key="1">
    <source>
        <dbReference type="ARBA" id="ARBA00006845"/>
    </source>
</evidence>
<name>A0ABR6U304_9ACTN</name>
<reference evidence="3 4" key="1">
    <citation type="submission" date="2020-08" db="EMBL/GenBank/DDBJ databases">
        <title>novel species in genus Nocardioides.</title>
        <authorList>
            <person name="Zhang G."/>
        </authorList>
    </citation>
    <scope>NUCLEOTIDE SEQUENCE [LARGE SCALE GENOMIC DNA]</scope>
    <source>
        <strain evidence="3 4">SC8A-24</strain>
    </source>
</reference>
<comment type="caution">
    <text evidence="3">The sequence shown here is derived from an EMBL/GenBank/DDBJ whole genome shotgun (WGS) entry which is preliminary data.</text>
</comment>
<dbReference type="InterPro" id="IPR000468">
    <property type="entry name" value="Barstar"/>
</dbReference>
<proteinExistence type="inferred from homology"/>
<evidence type="ECO:0000313" key="3">
    <source>
        <dbReference type="EMBL" id="MBC2958760.1"/>
    </source>
</evidence>
<gene>
    <name evidence="3" type="ORF">H7344_00450</name>
</gene>